<sequence>MGMERRYEVDQAAGVGAVLISLLIASFCNVALGACQSEQKGSTSSVTTPRRTLAATANNSDGRAIFDVMANGAVADGTTDDVEAFMQTWNKACKGSTAPAKMVIPKGTYLVGPVLFQGPCKSPPPLVIQVDGILKATTDISEYASPEWFSFEHINGLFITGNGIFDGQGTTLWKHNDCKLNPNCAPLPTSLKFNRVNNTIVEGITSLNSQLFHTYVYGSNNFTFRNVNVSADGESPNTDGIHLSTSTFVNVFNSVIGTGDDCVAIGQGTHNITVTNVTCGPGHGISVGSLGKYPTDKSVSGIFVKNCTLRNTMYGARIKTWSGRTGGEATTIVYEDITIDNVKNPIIIDQDYGRSKQQQSKWKITDVHFKNFKGSSVTNAAVTIACSAAFPCDGVELKDINLSYAGPKAKNPTVVSTCSNAKITHLGIQNPPACKPQ</sequence>
<organism evidence="11 12">
    <name type="scientific">Rhamnella rubrinervis</name>
    <dbReference type="NCBI Taxonomy" id="2594499"/>
    <lineage>
        <taxon>Eukaryota</taxon>
        <taxon>Viridiplantae</taxon>
        <taxon>Streptophyta</taxon>
        <taxon>Embryophyta</taxon>
        <taxon>Tracheophyta</taxon>
        <taxon>Spermatophyta</taxon>
        <taxon>Magnoliopsida</taxon>
        <taxon>eudicotyledons</taxon>
        <taxon>Gunneridae</taxon>
        <taxon>Pentapetalae</taxon>
        <taxon>rosids</taxon>
        <taxon>fabids</taxon>
        <taxon>Rosales</taxon>
        <taxon>Rhamnaceae</taxon>
        <taxon>rhamnoid group</taxon>
        <taxon>Rhamneae</taxon>
        <taxon>Rhamnella</taxon>
    </lineage>
</organism>
<name>A0A8K0GS72_9ROSA</name>
<comment type="caution">
    <text evidence="11">The sequence shown here is derived from an EMBL/GenBank/DDBJ whole genome shotgun (WGS) entry which is preliminary data.</text>
</comment>
<dbReference type="Pfam" id="PF00295">
    <property type="entry name" value="Glyco_hydro_28"/>
    <property type="match status" value="1"/>
</dbReference>
<keyword evidence="4" id="KW-0964">Secreted</keyword>
<dbReference type="PROSITE" id="PS00502">
    <property type="entry name" value="POLYGALACTURONASE"/>
    <property type="match status" value="1"/>
</dbReference>
<keyword evidence="10" id="KW-1133">Transmembrane helix</keyword>
<keyword evidence="12" id="KW-1185">Reference proteome</keyword>
<gene>
    <name evidence="11" type="ORF">FNV43_RR23571</name>
</gene>
<evidence type="ECO:0000256" key="9">
    <source>
        <dbReference type="RuleBase" id="RU361169"/>
    </source>
</evidence>
<dbReference type="OrthoDB" id="187139at2759"/>
<evidence type="ECO:0000256" key="3">
    <source>
        <dbReference type="ARBA" id="ARBA00022512"/>
    </source>
</evidence>
<dbReference type="GO" id="GO:0004650">
    <property type="term" value="F:polygalacturonase activity"/>
    <property type="evidence" value="ECO:0007669"/>
    <property type="project" value="InterPro"/>
</dbReference>
<feature type="transmembrane region" description="Helical" evidence="10">
    <location>
        <begin position="12"/>
        <end position="32"/>
    </location>
</feature>
<keyword evidence="10" id="KW-0472">Membrane</keyword>
<dbReference type="InterPro" id="IPR006626">
    <property type="entry name" value="PbH1"/>
</dbReference>
<comment type="subcellular location">
    <subcellularLocation>
        <location evidence="1">Secreted</location>
        <location evidence="1">Cell wall</location>
    </subcellularLocation>
</comment>
<dbReference type="FunFam" id="2.160.20.10:FF:000004">
    <property type="entry name" value="Pectin lyase-like superfamily protein"/>
    <property type="match status" value="1"/>
</dbReference>
<evidence type="ECO:0008006" key="13">
    <source>
        <dbReference type="Google" id="ProtNLM"/>
    </source>
</evidence>
<evidence type="ECO:0000313" key="12">
    <source>
        <dbReference type="Proteomes" id="UP000796880"/>
    </source>
</evidence>
<keyword evidence="10" id="KW-0812">Transmembrane</keyword>
<accession>A0A8K0GS72</accession>
<dbReference type="SMART" id="SM00710">
    <property type="entry name" value="PbH1"/>
    <property type="match status" value="5"/>
</dbReference>
<keyword evidence="3" id="KW-0134">Cell wall</keyword>
<reference evidence="11" key="1">
    <citation type="submission" date="2020-03" db="EMBL/GenBank/DDBJ databases">
        <title>A high-quality chromosome-level genome assembly of a woody plant with both climbing and erect habits, Rhamnella rubrinervis.</title>
        <authorList>
            <person name="Lu Z."/>
            <person name="Yang Y."/>
            <person name="Zhu X."/>
            <person name="Sun Y."/>
        </authorList>
    </citation>
    <scope>NUCLEOTIDE SEQUENCE</scope>
    <source>
        <strain evidence="11">BYM</strain>
        <tissue evidence="11">Leaf</tissue>
    </source>
</reference>
<dbReference type="Proteomes" id="UP000796880">
    <property type="component" value="Unassembled WGS sequence"/>
</dbReference>
<evidence type="ECO:0000256" key="1">
    <source>
        <dbReference type="ARBA" id="ARBA00004191"/>
    </source>
</evidence>
<evidence type="ECO:0000256" key="8">
    <source>
        <dbReference type="PROSITE-ProRule" id="PRU10052"/>
    </source>
</evidence>
<keyword evidence="6 9" id="KW-0326">Glycosidase</keyword>
<keyword evidence="5 9" id="KW-0378">Hydrolase</keyword>
<dbReference type="AlphaFoldDB" id="A0A8K0GS72"/>
<evidence type="ECO:0000256" key="7">
    <source>
        <dbReference type="ARBA" id="ARBA00023316"/>
    </source>
</evidence>
<dbReference type="PROSITE" id="PS51257">
    <property type="entry name" value="PROKAR_LIPOPROTEIN"/>
    <property type="match status" value="1"/>
</dbReference>
<dbReference type="InterPro" id="IPR012334">
    <property type="entry name" value="Pectin_lyas_fold"/>
</dbReference>
<dbReference type="SUPFAM" id="SSF51126">
    <property type="entry name" value="Pectin lyase-like"/>
    <property type="match status" value="1"/>
</dbReference>
<keyword evidence="7" id="KW-0961">Cell wall biogenesis/degradation</keyword>
<evidence type="ECO:0000256" key="2">
    <source>
        <dbReference type="ARBA" id="ARBA00008834"/>
    </source>
</evidence>
<evidence type="ECO:0000256" key="4">
    <source>
        <dbReference type="ARBA" id="ARBA00022525"/>
    </source>
</evidence>
<dbReference type="InterPro" id="IPR000743">
    <property type="entry name" value="Glyco_hydro_28"/>
</dbReference>
<evidence type="ECO:0000256" key="10">
    <source>
        <dbReference type="SAM" id="Phobius"/>
    </source>
</evidence>
<evidence type="ECO:0000256" key="5">
    <source>
        <dbReference type="ARBA" id="ARBA00022801"/>
    </source>
</evidence>
<dbReference type="InterPro" id="IPR011050">
    <property type="entry name" value="Pectin_lyase_fold/virulence"/>
</dbReference>
<evidence type="ECO:0000313" key="11">
    <source>
        <dbReference type="EMBL" id="KAF3436479.1"/>
    </source>
</evidence>
<dbReference type="GO" id="GO:0071555">
    <property type="term" value="P:cell wall organization"/>
    <property type="evidence" value="ECO:0007669"/>
    <property type="project" value="UniProtKB-KW"/>
</dbReference>
<comment type="similarity">
    <text evidence="2 9">Belongs to the glycosyl hydrolase 28 family.</text>
</comment>
<dbReference type="Gene3D" id="2.160.20.10">
    <property type="entry name" value="Single-stranded right-handed beta-helix, Pectin lyase-like"/>
    <property type="match status" value="1"/>
</dbReference>
<dbReference type="PANTHER" id="PTHR31375">
    <property type="match status" value="1"/>
</dbReference>
<protein>
    <recommendedName>
        <fullName evidence="13">Exopolygalacturonase</fullName>
    </recommendedName>
</protein>
<feature type="active site" evidence="8">
    <location>
        <position position="283"/>
    </location>
</feature>
<proteinExistence type="inferred from homology"/>
<dbReference type="GO" id="GO:0005975">
    <property type="term" value="P:carbohydrate metabolic process"/>
    <property type="evidence" value="ECO:0007669"/>
    <property type="project" value="InterPro"/>
</dbReference>
<evidence type="ECO:0000256" key="6">
    <source>
        <dbReference type="ARBA" id="ARBA00023295"/>
    </source>
</evidence>
<dbReference type="EMBL" id="VOIH02000010">
    <property type="protein sequence ID" value="KAF3436479.1"/>
    <property type="molecule type" value="Genomic_DNA"/>
</dbReference>